<reference evidence="2" key="1">
    <citation type="submission" date="2022-01" db="EMBL/GenBank/DDBJ databases">
        <authorList>
            <person name="Braso-Vives M."/>
        </authorList>
    </citation>
    <scope>NUCLEOTIDE SEQUENCE</scope>
</reference>
<dbReference type="OrthoDB" id="406551at2759"/>
<keyword evidence="1" id="KW-0732">Signal</keyword>
<dbReference type="AlphaFoldDB" id="A0A8J9ZZA7"/>
<feature type="chain" id="PRO_5035454451" evidence="1">
    <location>
        <begin position="26"/>
        <end position="220"/>
    </location>
</feature>
<proteinExistence type="predicted"/>
<organism evidence="2 3">
    <name type="scientific">Branchiostoma lanceolatum</name>
    <name type="common">Common lancelet</name>
    <name type="synonym">Amphioxus lanceolatum</name>
    <dbReference type="NCBI Taxonomy" id="7740"/>
    <lineage>
        <taxon>Eukaryota</taxon>
        <taxon>Metazoa</taxon>
        <taxon>Chordata</taxon>
        <taxon>Cephalochordata</taxon>
        <taxon>Leptocardii</taxon>
        <taxon>Amphioxiformes</taxon>
        <taxon>Branchiostomatidae</taxon>
        <taxon>Branchiostoma</taxon>
    </lineage>
</organism>
<accession>A0A8J9ZZA7</accession>
<evidence type="ECO:0000313" key="2">
    <source>
        <dbReference type="EMBL" id="CAH1266305.1"/>
    </source>
</evidence>
<keyword evidence="3" id="KW-1185">Reference proteome</keyword>
<sequence length="220" mass="24979">MAAFGTLTYAALVSWCVGLASLSHSLEQPPSWPTTFSVNFHEDHWIWKIHLSGNAGAWHYDFSNKIARFDHLQGQIDNFCHGRGLRLKEWRGDCHLLFNTTDMFVHYPRERQCCRACGVAEGCTVLKPTWMAGAKYLGTENINGTACQGWETDGAAATDRWYQATDGTPCQYSETIKFWPHSSHNITFDMSSFSLDPIPTSVFDIPGYCDRKCPYPWRPI</sequence>
<dbReference type="EMBL" id="OV696690">
    <property type="protein sequence ID" value="CAH1266305.1"/>
    <property type="molecule type" value="Genomic_DNA"/>
</dbReference>
<protein>
    <submittedName>
        <fullName evidence="2">Hypp3338 protein</fullName>
    </submittedName>
</protein>
<evidence type="ECO:0000256" key="1">
    <source>
        <dbReference type="SAM" id="SignalP"/>
    </source>
</evidence>
<dbReference type="Proteomes" id="UP000838412">
    <property type="component" value="Chromosome 5"/>
</dbReference>
<gene>
    <name evidence="2" type="primary">Hypp3338</name>
    <name evidence="2" type="ORF">BLAG_LOCUS19950</name>
</gene>
<feature type="signal peptide" evidence="1">
    <location>
        <begin position="1"/>
        <end position="25"/>
    </location>
</feature>
<name>A0A8J9ZZA7_BRALA</name>
<evidence type="ECO:0000313" key="3">
    <source>
        <dbReference type="Proteomes" id="UP000838412"/>
    </source>
</evidence>